<keyword evidence="3" id="KW-1185">Reference proteome</keyword>
<feature type="compositionally biased region" description="Basic residues" evidence="1">
    <location>
        <begin position="50"/>
        <end position="65"/>
    </location>
</feature>
<proteinExistence type="predicted"/>
<evidence type="ECO:0000313" key="2">
    <source>
        <dbReference type="EMBL" id="MBE9105344.1"/>
    </source>
</evidence>
<evidence type="ECO:0000256" key="1">
    <source>
        <dbReference type="SAM" id="MobiDB-lite"/>
    </source>
</evidence>
<protein>
    <recommendedName>
        <fullName evidence="4">Transposase</fullName>
    </recommendedName>
</protein>
<dbReference type="Proteomes" id="UP000647836">
    <property type="component" value="Unassembled WGS sequence"/>
</dbReference>
<comment type="caution">
    <text evidence="2">The sequence shown here is derived from an EMBL/GenBank/DDBJ whole genome shotgun (WGS) entry which is preliminary data.</text>
</comment>
<reference evidence="2 3" key="1">
    <citation type="submission" date="2020-10" db="EMBL/GenBank/DDBJ databases">
        <authorList>
            <person name="Castelo-Branco R."/>
            <person name="Eusebio N."/>
            <person name="Adriana R."/>
            <person name="Vieira A."/>
            <person name="Brugerolle De Fraissinette N."/>
            <person name="Rezende De Castro R."/>
            <person name="Schneider M.P."/>
            <person name="Vasconcelos V."/>
            <person name="Leao P.N."/>
        </authorList>
    </citation>
    <scope>NUCLEOTIDE SEQUENCE [LARGE SCALE GENOMIC DNA]</scope>
    <source>
        <strain evidence="2 3">LEGE 07299</strain>
    </source>
</reference>
<sequence length="83" mass="9530">MSTTAYKKDNPDMTLKPLSILKGFNREQKAIYKLLTPEQRQRLIAVLRQRSRGTRKPTLKRHKKTPVTPVSSVDAIVNSLEIQ</sequence>
<name>A0ABR9TYA3_9NOSO</name>
<gene>
    <name evidence="2" type="ORF">IQ229_10440</name>
</gene>
<dbReference type="EMBL" id="JADEXF010000279">
    <property type="protein sequence ID" value="MBE9105344.1"/>
    <property type="molecule type" value="Genomic_DNA"/>
</dbReference>
<accession>A0ABR9TYA3</accession>
<organism evidence="2 3">
    <name type="scientific">Nostoc cf. edaphicum LEGE 07299</name>
    <dbReference type="NCBI Taxonomy" id="2777974"/>
    <lineage>
        <taxon>Bacteria</taxon>
        <taxon>Bacillati</taxon>
        <taxon>Cyanobacteriota</taxon>
        <taxon>Cyanophyceae</taxon>
        <taxon>Nostocales</taxon>
        <taxon>Nostocaceae</taxon>
        <taxon>Nostoc</taxon>
    </lineage>
</organism>
<feature type="region of interest" description="Disordered" evidence="1">
    <location>
        <begin position="50"/>
        <end position="70"/>
    </location>
</feature>
<evidence type="ECO:0000313" key="3">
    <source>
        <dbReference type="Proteomes" id="UP000647836"/>
    </source>
</evidence>
<evidence type="ECO:0008006" key="4">
    <source>
        <dbReference type="Google" id="ProtNLM"/>
    </source>
</evidence>